<dbReference type="InterPro" id="IPR015362">
    <property type="entry name" value="WIBG_mago-bd"/>
</dbReference>
<sequence length="177" mass="20576">PVENKLMETSGNVIAASQRPDGTWRKERKVKVGFVPQDEIQKYESRTKKFFSEKPEYPPGYNAVSEKPLSKNQKKNERKKQKREVQHSAKDSLTPPIIAEITKTVNELSLEKKPNDSKVIETVDRTKKIKALNKKIKQIEQLEEKLKKGEVLEDLQLEKISKKKKLEEELKQLQQLL</sequence>
<dbReference type="GO" id="GO:0005737">
    <property type="term" value="C:cytoplasm"/>
    <property type="evidence" value="ECO:0007669"/>
    <property type="project" value="TreeGrafter"/>
</dbReference>
<feature type="compositionally biased region" description="Basic residues" evidence="3">
    <location>
        <begin position="72"/>
        <end position="82"/>
    </location>
</feature>
<evidence type="ECO:0000313" key="5">
    <source>
        <dbReference type="EMBL" id="CDG67725.1"/>
    </source>
</evidence>
<comment type="similarity">
    <text evidence="1">Belongs to the pym family.</text>
</comment>
<evidence type="ECO:0000259" key="4">
    <source>
        <dbReference type="SMART" id="SM01273"/>
    </source>
</evidence>
<dbReference type="SUPFAM" id="SSF101931">
    <property type="entry name" value="Pym (Within the bgcn gene intron protein, WIBG), N-terminal domain"/>
    <property type="match status" value="1"/>
</dbReference>
<feature type="non-terminal residue" evidence="5">
    <location>
        <position position="1"/>
    </location>
</feature>
<feature type="coiled-coil region" evidence="2">
    <location>
        <begin position="125"/>
        <end position="176"/>
    </location>
</feature>
<dbReference type="EMBL" id="HAAD01001493">
    <property type="protein sequence ID" value="CDG67725.1"/>
    <property type="molecule type" value="mRNA"/>
</dbReference>
<dbReference type="PANTHER" id="PTHR22959:SF0">
    <property type="entry name" value="PARTNER OF Y14 AND MAGO"/>
    <property type="match status" value="1"/>
</dbReference>
<keyword evidence="2" id="KW-0175">Coiled coil</keyword>
<dbReference type="GO" id="GO:0035145">
    <property type="term" value="C:exon-exon junction complex"/>
    <property type="evidence" value="ECO:0007669"/>
    <property type="project" value="TreeGrafter"/>
</dbReference>
<evidence type="ECO:0000256" key="2">
    <source>
        <dbReference type="SAM" id="Coils"/>
    </source>
</evidence>
<evidence type="ECO:0000256" key="1">
    <source>
        <dbReference type="ARBA" id="ARBA00009394"/>
    </source>
</evidence>
<dbReference type="InterPro" id="IPR036348">
    <property type="entry name" value="WIBG_N_sf"/>
</dbReference>
<dbReference type="AlphaFoldDB" id="T2M725"/>
<feature type="region of interest" description="Disordered" evidence="3">
    <location>
        <begin position="51"/>
        <end position="96"/>
    </location>
</feature>
<accession>T2M725</accession>
<feature type="domain" description="WIBG Mago-binding" evidence="4">
    <location>
        <begin position="10"/>
        <end position="36"/>
    </location>
</feature>
<organism evidence="5">
    <name type="scientific">Hydra vulgaris</name>
    <name type="common">Hydra</name>
    <name type="synonym">Hydra attenuata</name>
    <dbReference type="NCBI Taxonomy" id="6087"/>
    <lineage>
        <taxon>Eukaryota</taxon>
        <taxon>Metazoa</taxon>
        <taxon>Cnidaria</taxon>
        <taxon>Hydrozoa</taxon>
        <taxon>Hydroidolina</taxon>
        <taxon>Anthoathecata</taxon>
        <taxon>Aplanulata</taxon>
        <taxon>Hydridae</taxon>
        <taxon>Hydra</taxon>
    </lineage>
</organism>
<dbReference type="SMART" id="SM01273">
    <property type="entry name" value="Mago-bind"/>
    <property type="match status" value="1"/>
</dbReference>
<dbReference type="PANTHER" id="PTHR22959">
    <property type="entry name" value="PYM PROTEIN"/>
    <property type="match status" value="1"/>
</dbReference>
<dbReference type="Pfam" id="PF09282">
    <property type="entry name" value="Mago-bind"/>
    <property type="match status" value="1"/>
</dbReference>
<protein>
    <submittedName>
        <fullName evidence="5">Partner of Y14 and mago</fullName>
    </submittedName>
</protein>
<evidence type="ECO:0000256" key="3">
    <source>
        <dbReference type="SAM" id="MobiDB-lite"/>
    </source>
</evidence>
<dbReference type="OrthoDB" id="21625at2759"/>
<dbReference type="InterPro" id="IPR039333">
    <property type="entry name" value="PYM1"/>
</dbReference>
<name>T2M725_HYDVU</name>
<dbReference type="GO" id="GO:1903259">
    <property type="term" value="P:exon-exon junction complex disassembly"/>
    <property type="evidence" value="ECO:0007669"/>
    <property type="project" value="InterPro"/>
</dbReference>
<reference evidence="5" key="1">
    <citation type="journal article" date="2013" name="Genome Biol. Evol.">
        <title>Punctuated emergences of genetic and phenotypic innovations in eumetazoan, bilaterian, euteleostome, and hominidae ancestors.</title>
        <authorList>
            <person name="Wenger Y."/>
            <person name="Galliot B."/>
        </authorList>
    </citation>
    <scope>NUCLEOTIDE SEQUENCE</scope>
    <source>
        <tissue evidence="5">Whole animals</tissue>
    </source>
</reference>
<gene>
    <name evidence="5" type="primary">WIBG</name>
</gene>
<proteinExistence type="evidence at transcript level"/>
<dbReference type="GO" id="GO:0003723">
    <property type="term" value="F:RNA binding"/>
    <property type="evidence" value="ECO:0007669"/>
    <property type="project" value="TreeGrafter"/>
</dbReference>